<keyword evidence="2" id="KW-1185">Reference proteome</keyword>
<name>A0ABU1WBW0_9GAMM</name>
<protein>
    <recommendedName>
        <fullName evidence="3">Methyltransferase FkbM domain-containing protein</fullName>
    </recommendedName>
</protein>
<proteinExistence type="predicted"/>
<dbReference type="RefSeq" id="WP_310062529.1">
    <property type="nucleotide sequence ID" value="NZ_JAVDVY010000002.1"/>
</dbReference>
<organism evidence="1 2">
    <name type="scientific">Lysobacter niastensis</name>
    <dbReference type="NCBI Taxonomy" id="380629"/>
    <lineage>
        <taxon>Bacteria</taxon>
        <taxon>Pseudomonadati</taxon>
        <taxon>Pseudomonadota</taxon>
        <taxon>Gammaproteobacteria</taxon>
        <taxon>Lysobacterales</taxon>
        <taxon>Lysobacteraceae</taxon>
        <taxon>Lysobacter</taxon>
    </lineage>
</organism>
<accession>A0ABU1WBW0</accession>
<sequence length="283" mass="31917">MLGRAIDYLIDYKDRQRIAIALAKGGASMLSREVDLRDPQSWEFSGFSQNGEDGIIDVLRRQLSTSNRYVVEIGAADGTENNSSWLLMAERFEGLMIEGDPRQSARARRNVARYSIGSECLSMFVTLGTVDRIILQKIHHPDADVFSLDIDGNDYHIAKQLFSQGFRPKIVSVEYNSAFGPERSIASVYRDDFSRASGHPSQLYYGVSIAAWKRFFAERGYRFVTVDSKGVNAFFVDPVHFDAGFLDGVRGLAFEENRYQLRHYGKDHAGQFAAIADQPFEQV</sequence>
<comment type="caution">
    <text evidence="1">The sequence shown here is derived from an EMBL/GenBank/DDBJ whole genome shotgun (WGS) entry which is preliminary data.</text>
</comment>
<reference evidence="1 2" key="1">
    <citation type="submission" date="2023-07" db="EMBL/GenBank/DDBJ databases">
        <title>Sorghum-associated microbial communities from plants grown in Nebraska, USA.</title>
        <authorList>
            <person name="Schachtman D."/>
        </authorList>
    </citation>
    <scope>NUCLEOTIDE SEQUENCE [LARGE SCALE GENOMIC DNA]</scope>
    <source>
        <strain evidence="1 2">BE198</strain>
    </source>
</reference>
<gene>
    <name evidence="1" type="ORF">J2X06_002325</name>
</gene>
<dbReference type="EMBL" id="JAVDVY010000002">
    <property type="protein sequence ID" value="MDR7135116.1"/>
    <property type="molecule type" value="Genomic_DNA"/>
</dbReference>
<evidence type="ECO:0008006" key="3">
    <source>
        <dbReference type="Google" id="ProtNLM"/>
    </source>
</evidence>
<evidence type="ECO:0000313" key="2">
    <source>
        <dbReference type="Proteomes" id="UP001251524"/>
    </source>
</evidence>
<evidence type="ECO:0000313" key="1">
    <source>
        <dbReference type="EMBL" id="MDR7135116.1"/>
    </source>
</evidence>
<dbReference type="Proteomes" id="UP001251524">
    <property type="component" value="Unassembled WGS sequence"/>
</dbReference>